<dbReference type="AlphaFoldDB" id="A0A1A6HCK2"/>
<accession>A0A1A6HCK2</accession>
<keyword evidence="3" id="KW-1185">Reference proteome</keyword>
<reference evidence="2 3" key="1">
    <citation type="submission" date="2016-06" db="EMBL/GenBank/DDBJ databases">
        <title>The Draft Genome Sequence and Annotation of the Desert Woodrat Neotoma lepida.</title>
        <authorList>
            <person name="Campbell M."/>
            <person name="Oakeson K.F."/>
            <person name="Yandell M."/>
            <person name="Halpert J.R."/>
            <person name="Dearing D."/>
        </authorList>
    </citation>
    <scope>NUCLEOTIDE SEQUENCE [LARGE SCALE GENOMIC DNA]</scope>
    <source>
        <strain evidence="2">417</strain>
        <tissue evidence="2">Liver</tissue>
    </source>
</reference>
<proteinExistence type="predicted"/>
<organism evidence="2 3">
    <name type="scientific">Neotoma lepida</name>
    <name type="common">Desert woodrat</name>
    <dbReference type="NCBI Taxonomy" id="56216"/>
    <lineage>
        <taxon>Eukaryota</taxon>
        <taxon>Metazoa</taxon>
        <taxon>Chordata</taxon>
        <taxon>Craniata</taxon>
        <taxon>Vertebrata</taxon>
        <taxon>Euteleostomi</taxon>
        <taxon>Mammalia</taxon>
        <taxon>Eutheria</taxon>
        <taxon>Euarchontoglires</taxon>
        <taxon>Glires</taxon>
        <taxon>Rodentia</taxon>
        <taxon>Myomorpha</taxon>
        <taxon>Muroidea</taxon>
        <taxon>Cricetidae</taxon>
        <taxon>Neotominae</taxon>
        <taxon>Neotoma</taxon>
    </lineage>
</organism>
<dbReference type="STRING" id="56216.A0A1A6HCK2"/>
<dbReference type="OrthoDB" id="26094at2759"/>
<sequence>MDQMCRQALERPPANVLDTRFRQEPAGPLQSEGPSEKLGATAPVRTYNIEYERKKKEDGKQAWADKQHVLDMLFLASEKHQYYNQTTQPNTPRNSLTLLRTRKPKGTAVEAFKGQLNQDKEPMR</sequence>
<dbReference type="EMBL" id="LZPO01035076">
    <property type="protein sequence ID" value="OBS75996.1"/>
    <property type="molecule type" value="Genomic_DNA"/>
</dbReference>
<evidence type="ECO:0000313" key="3">
    <source>
        <dbReference type="Proteomes" id="UP000092124"/>
    </source>
</evidence>
<name>A0A1A6HCK2_NEOLE</name>
<gene>
    <name evidence="2" type="ORF">A6R68_17549</name>
</gene>
<comment type="caution">
    <text evidence="2">The sequence shown here is derived from an EMBL/GenBank/DDBJ whole genome shotgun (WGS) entry which is preliminary data.</text>
</comment>
<feature type="region of interest" description="Disordered" evidence="1">
    <location>
        <begin position="1"/>
        <end position="41"/>
    </location>
</feature>
<evidence type="ECO:0000256" key="1">
    <source>
        <dbReference type="SAM" id="MobiDB-lite"/>
    </source>
</evidence>
<evidence type="ECO:0000313" key="2">
    <source>
        <dbReference type="EMBL" id="OBS75996.1"/>
    </source>
</evidence>
<dbReference type="Proteomes" id="UP000092124">
    <property type="component" value="Unassembled WGS sequence"/>
</dbReference>
<protein>
    <submittedName>
        <fullName evidence="2">Uncharacterized protein</fullName>
    </submittedName>
</protein>